<proteinExistence type="predicted"/>
<feature type="transmembrane region" description="Helical" evidence="1">
    <location>
        <begin position="124"/>
        <end position="145"/>
    </location>
</feature>
<keyword evidence="1" id="KW-0812">Transmembrane</keyword>
<gene>
    <name evidence="3" type="ORF">NPRO_04350</name>
</gene>
<keyword evidence="1" id="KW-1133">Transmembrane helix</keyword>
<evidence type="ECO:0000259" key="2">
    <source>
        <dbReference type="Pfam" id="PF14237"/>
    </source>
</evidence>
<dbReference type="Proteomes" id="UP000662873">
    <property type="component" value="Chromosome"/>
</dbReference>
<reference evidence="3" key="1">
    <citation type="journal article" name="DNA Res.">
        <title>The physiological potential of anammox bacteria as revealed by their core genome structure.</title>
        <authorList>
            <person name="Okubo T."/>
            <person name="Toyoda A."/>
            <person name="Fukuhara K."/>
            <person name="Uchiyama I."/>
            <person name="Harigaya Y."/>
            <person name="Kuroiwa M."/>
            <person name="Suzuki T."/>
            <person name="Murakami Y."/>
            <person name="Suwa Y."/>
            <person name="Takami H."/>
        </authorList>
    </citation>
    <scope>NUCLEOTIDE SEQUENCE</scope>
    <source>
        <strain evidence="3">317325-2</strain>
    </source>
</reference>
<sequence>MRYYVVWPNGQRFGPADLATLNQWARENRIGPSTTLAEEGTGRTFPATQLPGLDLTPLNPSSFTSQYDPALSPYRVDYGAKSPASTEVILAWVFGGLGLFCCPAFGLAGIILSAVALQKRQNSAMAALIFCIFATLIGFFASAFLPSVNFIT</sequence>
<feature type="transmembrane region" description="Helical" evidence="1">
    <location>
        <begin position="89"/>
        <end position="117"/>
    </location>
</feature>
<dbReference type="InterPro" id="IPR025640">
    <property type="entry name" value="GYF_2"/>
</dbReference>
<evidence type="ECO:0000313" key="4">
    <source>
        <dbReference type="Proteomes" id="UP000662873"/>
    </source>
</evidence>
<accession>A0A809R5K6</accession>
<keyword evidence="1" id="KW-0472">Membrane</keyword>
<dbReference type="Pfam" id="PF14237">
    <property type="entry name" value="GYF_2"/>
    <property type="match status" value="1"/>
</dbReference>
<evidence type="ECO:0000256" key="1">
    <source>
        <dbReference type="SAM" id="Phobius"/>
    </source>
</evidence>
<name>A0A809R5K6_9BACT</name>
<dbReference type="KEGG" id="npy:NPRO_04350"/>
<evidence type="ECO:0000313" key="3">
    <source>
        <dbReference type="EMBL" id="BBO22840.1"/>
    </source>
</evidence>
<protein>
    <recommendedName>
        <fullName evidence="2">GYF domain-containing protein</fullName>
    </recommendedName>
</protein>
<organism evidence="3 4">
    <name type="scientific">Candidatus Nitrosymbiomonas proteolyticus</name>
    <dbReference type="NCBI Taxonomy" id="2608984"/>
    <lineage>
        <taxon>Bacteria</taxon>
        <taxon>Bacillati</taxon>
        <taxon>Armatimonadota</taxon>
        <taxon>Armatimonadota incertae sedis</taxon>
        <taxon>Candidatus Nitrosymbiomonas</taxon>
    </lineage>
</organism>
<dbReference type="EMBL" id="AP021858">
    <property type="protein sequence ID" value="BBO22840.1"/>
    <property type="molecule type" value="Genomic_DNA"/>
</dbReference>
<feature type="domain" description="GYF" evidence="2">
    <location>
        <begin position="3"/>
        <end position="53"/>
    </location>
</feature>
<dbReference type="AlphaFoldDB" id="A0A809R5K6"/>